<proteinExistence type="predicted"/>
<evidence type="ECO:0000256" key="2">
    <source>
        <dbReference type="ARBA" id="ARBA00023043"/>
    </source>
</evidence>
<evidence type="ECO:0000313" key="7">
    <source>
        <dbReference type="EMBL" id="TMW68281.1"/>
    </source>
</evidence>
<dbReference type="PROSITE" id="PS50104">
    <property type="entry name" value="TIR"/>
    <property type="match status" value="1"/>
</dbReference>
<organism evidence="7 8">
    <name type="scientific">Pythium oligandrum</name>
    <name type="common">Mycoparasitic fungus</name>
    <dbReference type="NCBI Taxonomy" id="41045"/>
    <lineage>
        <taxon>Eukaryota</taxon>
        <taxon>Sar</taxon>
        <taxon>Stramenopiles</taxon>
        <taxon>Oomycota</taxon>
        <taxon>Peronosporomycetes</taxon>
        <taxon>Pythiales</taxon>
        <taxon>Pythiaceae</taxon>
        <taxon>Pythium</taxon>
    </lineage>
</organism>
<feature type="repeat" description="ANK" evidence="3">
    <location>
        <begin position="392"/>
        <end position="424"/>
    </location>
</feature>
<dbReference type="InterPro" id="IPR002110">
    <property type="entry name" value="Ankyrin_rpt"/>
</dbReference>
<dbReference type="OrthoDB" id="102463at2759"/>
<keyword evidence="5" id="KW-0812">Transmembrane</keyword>
<feature type="repeat" description="ANK" evidence="3">
    <location>
        <begin position="691"/>
        <end position="724"/>
    </location>
</feature>
<keyword evidence="2 3" id="KW-0040">ANK repeat</keyword>
<keyword evidence="5" id="KW-0472">Membrane</keyword>
<feature type="region of interest" description="Disordered" evidence="4">
    <location>
        <begin position="913"/>
        <end position="982"/>
    </location>
</feature>
<feature type="repeat" description="ANK" evidence="3">
    <location>
        <begin position="621"/>
        <end position="653"/>
    </location>
</feature>
<evidence type="ECO:0000256" key="5">
    <source>
        <dbReference type="SAM" id="Phobius"/>
    </source>
</evidence>
<dbReference type="Proteomes" id="UP000794436">
    <property type="component" value="Unassembled WGS sequence"/>
</dbReference>
<feature type="repeat" description="ANK" evidence="3">
    <location>
        <begin position="453"/>
        <end position="481"/>
    </location>
</feature>
<dbReference type="InterPro" id="IPR035897">
    <property type="entry name" value="Toll_tir_struct_dom_sf"/>
</dbReference>
<dbReference type="PANTHER" id="PTHR24171">
    <property type="entry name" value="ANKYRIN REPEAT DOMAIN-CONTAINING PROTEIN 39-RELATED"/>
    <property type="match status" value="1"/>
</dbReference>
<dbReference type="EMBL" id="SPLM01000002">
    <property type="protein sequence ID" value="TMW68281.1"/>
    <property type="molecule type" value="Genomic_DNA"/>
</dbReference>
<keyword evidence="5" id="KW-1133">Transmembrane helix</keyword>
<protein>
    <recommendedName>
        <fullName evidence="6">TIR domain-containing protein</fullName>
    </recommendedName>
</protein>
<dbReference type="PROSITE" id="PS50297">
    <property type="entry name" value="ANK_REP_REGION"/>
    <property type="match status" value="5"/>
</dbReference>
<dbReference type="SUPFAM" id="SSF48403">
    <property type="entry name" value="Ankyrin repeat"/>
    <property type="match status" value="2"/>
</dbReference>
<accession>A0A8K1FMI4</accession>
<dbReference type="InterPro" id="IPR000157">
    <property type="entry name" value="TIR_dom"/>
</dbReference>
<keyword evidence="1" id="KW-0677">Repeat</keyword>
<evidence type="ECO:0000256" key="3">
    <source>
        <dbReference type="PROSITE-ProRule" id="PRU00023"/>
    </source>
</evidence>
<feature type="compositionally biased region" description="Low complexity" evidence="4">
    <location>
        <begin position="940"/>
        <end position="960"/>
    </location>
</feature>
<feature type="region of interest" description="Disordered" evidence="4">
    <location>
        <begin position="141"/>
        <end position="162"/>
    </location>
</feature>
<gene>
    <name evidence="7" type="ORF">Poli38472_005749</name>
</gene>
<dbReference type="Pfam" id="PF12796">
    <property type="entry name" value="Ank_2"/>
    <property type="match status" value="2"/>
</dbReference>
<feature type="domain" description="TIR" evidence="6">
    <location>
        <begin position="1019"/>
        <end position="1157"/>
    </location>
</feature>
<evidence type="ECO:0000256" key="1">
    <source>
        <dbReference type="ARBA" id="ARBA00022737"/>
    </source>
</evidence>
<dbReference type="Gene3D" id="1.25.40.20">
    <property type="entry name" value="Ankyrin repeat-containing domain"/>
    <property type="match status" value="3"/>
</dbReference>
<feature type="transmembrane region" description="Helical" evidence="5">
    <location>
        <begin position="84"/>
        <end position="102"/>
    </location>
</feature>
<evidence type="ECO:0000313" key="8">
    <source>
        <dbReference type="Proteomes" id="UP000794436"/>
    </source>
</evidence>
<dbReference type="SMART" id="SM00255">
    <property type="entry name" value="TIR"/>
    <property type="match status" value="1"/>
</dbReference>
<dbReference type="InterPro" id="IPR036770">
    <property type="entry name" value="Ankyrin_rpt-contain_sf"/>
</dbReference>
<name>A0A8K1FMI4_PYTOL</name>
<dbReference type="AlphaFoldDB" id="A0A8K1FMI4"/>
<keyword evidence="8" id="KW-1185">Reference proteome</keyword>
<dbReference type="PANTHER" id="PTHR24171:SF9">
    <property type="entry name" value="ANKYRIN REPEAT DOMAIN-CONTAINING PROTEIN 39"/>
    <property type="match status" value="1"/>
</dbReference>
<dbReference type="PROSITE" id="PS50088">
    <property type="entry name" value="ANK_REPEAT"/>
    <property type="match status" value="5"/>
</dbReference>
<feature type="region of interest" description="Disordered" evidence="4">
    <location>
        <begin position="1162"/>
        <end position="1181"/>
    </location>
</feature>
<evidence type="ECO:0000256" key="4">
    <source>
        <dbReference type="SAM" id="MobiDB-lite"/>
    </source>
</evidence>
<feature type="repeat" description="ANK" evidence="3">
    <location>
        <begin position="588"/>
        <end position="620"/>
    </location>
</feature>
<feature type="transmembrane region" description="Helical" evidence="5">
    <location>
        <begin position="199"/>
        <end position="220"/>
    </location>
</feature>
<dbReference type="GO" id="GO:0007165">
    <property type="term" value="P:signal transduction"/>
    <property type="evidence" value="ECO:0007669"/>
    <property type="project" value="InterPro"/>
</dbReference>
<dbReference type="SMART" id="SM00248">
    <property type="entry name" value="ANK"/>
    <property type="match status" value="6"/>
</dbReference>
<feature type="region of interest" description="Disordered" evidence="4">
    <location>
        <begin position="1"/>
        <end position="20"/>
    </location>
</feature>
<feature type="transmembrane region" description="Helical" evidence="5">
    <location>
        <begin position="114"/>
        <end position="136"/>
    </location>
</feature>
<evidence type="ECO:0000259" key="6">
    <source>
        <dbReference type="PROSITE" id="PS50104"/>
    </source>
</evidence>
<dbReference type="Gene3D" id="3.40.50.10140">
    <property type="entry name" value="Toll/interleukin-1 receptor homology (TIR) domain"/>
    <property type="match status" value="2"/>
</dbReference>
<sequence length="1204" mass="133493">MGHSHYGATPDSTHGALLMPTQGPHVHGSSALLTTLPAPVEASTRRLSVASSAPAKSPTHQDAKPWKSWWPGLDKQFQLTNTYYAKRMAIVTLLSYVAVFLLRMVSDLKEGDWIWLSFHIINTLLGVSALPCFHLYSVEDPKKKDPPSTMERTSSNLTEGEMEQKRPSFSFLRSSFHVVESKLEALVLKRSVILRVCETLVVVQSVLLLFLAFVVITALWTSQDNIWTSSKFSTGSAFGVLAGVCVFLQTREFDHLREHQQLQLGAGLDQEELSMVHGNHKLKRPSGSYLSTTSSLTQEDVEASLQSVRSIRSPVEIIFEGDATIDLGHSAAMVEYEFRRGLYEAAVDRDHDKARSLLQVMERAVGSRAKLEILLTRMYSTPTLWLWWFAFSTYNPLHIACRLGDLEMVELLLEFGLNPNLLDKIAGAPLSLRLLYECCQGRARNVTNVLGAPLHLAVEHGHTHVIDVLVQRHANIDELARTSFFSRSMRVSPIFLADAADVVECLVRHRANILLVPGKGNSMTVTVLQCALLQDRAELAAVLEEWGADVALTPLHEAAATGDRPKVAHYLSWGIEPDQKGEFQTGVNNRTPLHWASVMGRRIVVEELIRHRANVNAQDSRGRTPLHWAARHNHVSTVEALLEAGADPRVVDESGLTPLGFGSAGGLVGRDCVALFVRHGVNVNDWLFNEAGDTCLHLALRRGHRETAIALIEAGDADLSSVNSIGRRAVECCTSAEIQFAVKMSSQWIDIVISYEPVYRAFAERVKQGIEQHHVTVFMRDRFEGAEGSMQFMETASAVICVLSPGYEHDGVCKQELAFAKENQVPVMAISTEAMDLSEELQVYLFTRQIVPFQACIISTSKTYVYSQSGDGTSTHPMSPSGSRELVFSINEDKFKTSLQSLIDGVRDEVELHRLGDPQTEDDLLQSDLRDTSGNPIGTGSESATSSPRPSSLASSSRRGTASERGLMQSNRNVVPTSPRVARLTRSETFHRRTMDDVVRDVIVRQRQRAFGWSSAAPTSLSVFLSHGDCHKDFVLKLYRELRRHQVPVTLDSMSTVSSMKDRILAAKDAILQSSVFLVVLSSQSVKTELVSDQLAFAEDKGKCIVPIYYTRKPSVVDEPVRSLLDQSSLQRMLIFADDVGYGRGVEELVRDLRAEEQRITRESNGTEVRRSSASSRSEETAEAVARMMLQKARASVGERVSFV</sequence>
<dbReference type="Pfam" id="PF13676">
    <property type="entry name" value="TIR_2"/>
    <property type="match status" value="2"/>
</dbReference>
<dbReference type="Pfam" id="PF13637">
    <property type="entry name" value="Ank_4"/>
    <property type="match status" value="1"/>
</dbReference>
<comment type="caution">
    <text evidence="7">The sequence shown here is derived from an EMBL/GenBank/DDBJ whole genome shotgun (WGS) entry which is preliminary data.</text>
</comment>
<reference evidence="7" key="1">
    <citation type="submission" date="2019-03" db="EMBL/GenBank/DDBJ databases">
        <title>Long read genome sequence of the mycoparasitic Pythium oligandrum ATCC 38472 isolated from sugarbeet rhizosphere.</title>
        <authorList>
            <person name="Gaulin E."/>
        </authorList>
    </citation>
    <scope>NUCLEOTIDE SEQUENCE</scope>
    <source>
        <strain evidence="7">ATCC 38472_TT</strain>
    </source>
</reference>
<dbReference type="SUPFAM" id="SSF52200">
    <property type="entry name" value="Toll/Interleukin receptor TIR domain"/>
    <property type="match status" value="2"/>
</dbReference>